<protein>
    <submittedName>
        <fullName evidence="2">DUF5017 domain-containing protein</fullName>
    </submittedName>
</protein>
<organism evidence="2 3">
    <name type="scientific">Bacteroides vicugnae</name>
    <dbReference type="NCBI Taxonomy" id="3037989"/>
    <lineage>
        <taxon>Bacteria</taxon>
        <taxon>Pseudomonadati</taxon>
        <taxon>Bacteroidota</taxon>
        <taxon>Bacteroidia</taxon>
        <taxon>Bacteroidales</taxon>
        <taxon>Bacteroidaceae</taxon>
        <taxon>Bacteroides</taxon>
    </lineage>
</organism>
<name>A0ABU5HLZ2_9BACE</name>
<dbReference type="Pfam" id="PF16409">
    <property type="entry name" value="DUF5017"/>
    <property type="match status" value="1"/>
</dbReference>
<dbReference type="PROSITE" id="PS51257">
    <property type="entry name" value="PROKAR_LIPOPROTEIN"/>
    <property type="match status" value="1"/>
</dbReference>
<dbReference type="EMBL" id="JARZAK010000002">
    <property type="protein sequence ID" value="MDY7257208.1"/>
    <property type="molecule type" value="Genomic_DNA"/>
</dbReference>
<sequence>MKKIYFYSFLIMTGVWLSSCDADEVDCVDFGVTLSNDIQEIFAGEPVTFDFSGNPDYIVFYSGEDGSKYANKDRLRVEIESAELSYEILQQYTRVPYRNKETMSIFISESFNGDYSTIKEEDWQCLSGANGQLHLKVPLCADASGRETVADGMDLTAYKDKKFYLAFHYNAVAASDADTYPRVDVTSLVVSKKLKDGSTSTMNDPKSQFGFNYAFEAITKKTNFSASNTTLLFQPTTDNLKSDVDVWAISQAIDLTAVSPDMGTPIKSLNMKTQSYTYTYNEPGEYTATFVGSNSNAWNSKSMVKEIKILVKENPVN</sequence>
<accession>A0ABU5HLZ2</accession>
<feature type="domain" description="DUF5017" evidence="1">
    <location>
        <begin position="19"/>
        <end position="203"/>
    </location>
</feature>
<reference evidence="2 3" key="1">
    <citation type="submission" date="2023-04" db="EMBL/GenBank/DDBJ databases">
        <title>Bacteroides pacosi sp. nov., isolated from the fecal material of an alpaca.</title>
        <authorList>
            <person name="Miller S."/>
            <person name="Hendry M."/>
            <person name="King J."/>
            <person name="Sankaranarayanan K."/>
            <person name="Lawson P.A."/>
        </authorList>
    </citation>
    <scope>NUCLEOTIDE SEQUENCE [LARGE SCALE GENOMIC DNA]</scope>
    <source>
        <strain evidence="2 3">A2-P53</strain>
    </source>
</reference>
<evidence type="ECO:0000313" key="2">
    <source>
        <dbReference type="EMBL" id="MDY7257208.1"/>
    </source>
</evidence>
<evidence type="ECO:0000259" key="1">
    <source>
        <dbReference type="Pfam" id="PF16409"/>
    </source>
</evidence>
<comment type="caution">
    <text evidence="2">The sequence shown here is derived from an EMBL/GenBank/DDBJ whole genome shotgun (WGS) entry which is preliminary data.</text>
</comment>
<dbReference type="InterPro" id="IPR032185">
    <property type="entry name" value="DUF5017"/>
</dbReference>
<proteinExistence type="predicted"/>
<keyword evidence="3" id="KW-1185">Reference proteome</keyword>
<dbReference type="RefSeq" id="WP_195649452.1">
    <property type="nucleotide sequence ID" value="NZ_JARZAK010000002.1"/>
</dbReference>
<evidence type="ECO:0000313" key="3">
    <source>
        <dbReference type="Proteomes" id="UP001292913"/>
    </source>
</evidence>
<dbReference type="Proteomes" id="UP001292913">
    <property type="component" value="Unassembled WGS sequence"/>
</dbReference>
<gene>
    <name evidence="2" type="ORF">QHG74_05700</name>
</gene>